<feature type="transmembrane region" description="Helical" evidence="7">
    <location>
        <begin position="382"/>
        <end position="404"/>
    </location>
</feature>
<evidence type="ECO:0000313" key="10">
    <source>
        <dbReference type="EMBL" id="PWF27309.1"/>
    </source>
</evidence>
<dbReference type="GO" id="GO:0005886">
    <property type="term" value="C:plasma membrane"/>
    <property type="evidence" value="ECO:0007669"/>
    <property type="project" value="UniProtKB-SubCell"/>
</dbReference>
<evidence type="ECO:0000256" key="1">
    <source>
        <dbReference type="ARBA" id="ARBA00004651"/>
    </source>
</evidence>
<feature type="domain" description="Major facilitator superfamily (MFS) profile" evidence="8">
    <location>
        <begin position="1"/>
        <end position="409"/>
    </location>
</feature>
<accession>A0A2V1KD72</accession>
<proteinExistence type="predicted"/>
<feature type="transmembrane region" description="Helical" evidence="7">
    <location>
        <begin position="6"/>
        <end position="22"/>
    </location>
</feature>
<dbReference type="PROSITE" id="PS51371">
    <property type="entry name" value="CBS"/>
    <property type="match status" value="2"/>
</dbReference>
<dbReference type="InterPro" id="IPR036259">
    <property type="entry name" value="MFS_trans_sf"/>
</dbReference>
<dbReference type="Proteomes" id="UP000245283">
    <property type="component" value="Unassembled WGS sequence"/>
</dbReference>
<evidence type="ECO:0000313" key="11">
    <source>
        <dbReference type="Proteomes" id="UP000245283"/>
    </source>
</evidence>
<dbReference type="Pfam" id="PF00571">
    <property type="entry name" value="CBS"/>
    <property type="match status" value="2"/>
</dbReference>
<evidence type="ECO:0000256" key="5">
    <source>
        <dbReference type="ARBA" id="ARBA00023136"/>
    </source>
</evidence>
<keyword evidence="4 7" id="KW-1133">Transmembrane helix</keyword>
<reference evidence="11" key="1">
    <citation type="submission" date="2018-05" db="EMBL/GenBank/DDBJ databases">
        <authorList>
            <person name="Li Y."/>
        </authorList>
    </citation>
    <scope>NUCLEOTIDE SEQUENCE [LARGE SCALE GENOMIC DNA]</scope>
    <source>
        <strain evidence="11">sk1b4</strain>
    </source>
</reference>
<dbReference type="AlphaFoldDB" id="A0A2V1KD72"/>
<dbReference type="Gene3D" id="1.20.1720.10">
    <property type="entry name" value="Multidrug resistance protein D"/>
    <property type="match status" value="1"/>
</dbReference>
<comment type="subcellular location">
    <subcellularLocation>
        <location evidence="1">Cell membrane</location>
        <topology evidence="1">Multi-pass membrane protein</topology>
    </subcellularLocation>
</comment>
<feature type="transmembrane region" description="Helical" evidence="7">
    <location>
        <begin position="147"/>
        <end position="166"/>
    </location>
</feature>
<dbReference type="InterPro" id="IPR011701">
    <property type="entry name" value="MFS"/>
</dbReference>
<sequence>MTGYMMVTTVVVAISAFLYRRLGLRKLFFIGATLLSLGSLCAIFAPTFPLLVLCRLVQAVGTGIFIPTMMSTVLMVAPRKKIGFYLSIGGMMITFGPAFGPVISGLMVTAFGWNTIFVPVLVVIVVLGACGVVVVKNVGETEAVKLDVLSVILIAVGLVAFVYGLSEITVRPGVAAGSAAAGLVFLAIFVRRQFKVDNPVLNLRPMASIRFWPAAILVVVAMMTTFSLSVLLPLYFQRSFGMSALAAGALLLAPILVNAATAVMGGKIMDARGAWPLLITGFGVIVLGQILIVFVAPQLSWIGVLGASVLSFGGVGLVLSPSQTAGLATLSKPDHPHGVAILNTFIQMAAAIGPSLLIGILSSQAASSESAGASAAQANADGFTRAILVAAIIALVGAAVAFFYTRMLAGERKSASVEGAEGPEGVQAAQDQSASEPTIASLMRTEVFSVPATATVGEVVTQFVSSRTAGLPVIDDQGGVCGYITDGEILRAVSGRSESAIDLAFGLQVYRDDANLRDRVIEVMQQGVMELASKSVVTVDVDSSVEDVAAILGERSINKAPVMSGETLVGVITRGDLVRSIFGRLLGRVDASILTEAELVTLQ</sequence>
<feature type="transmembrane region" description="Helical" evidence="7">
    <location>
        <begin position="172"/>
        <end position="190"/>
    </location>
</feature>
<feature type="transmembrane region" description="Helical" evidence="7">
    <location>
        <begin position="116"/>
        <end position="135"/>
    </location>
</feature>
<evidence type="ECO:0000256" key="6">
    <source>
        <dbReference type="PROSITE-ProRule" id="PRU00703"/>
    </source>
</evidence>
<dbReference type="SUPFAM" id="SSF54631">
    <property type="entry name" value="CBS-domain pair"/>
    <property type="match status" value="1"/>
</dbReference>
<evidence type="ECO:0000256" key="4">
    <source>
        <dbReference type="ARBA" id="ARBA00022989"/>
    </source>
</evidence>
<keyword evidence="11" id="KW-1185">Reference proteome</keyword>
<dbReference type="SMART" id="SM00116">
    <property type="entry name" value="CBS"/>
    <property type="match status" value="2"/>
</dbReference>
<feature type="transmembrane region" description="Helical" evidence="7">
    <location>
        <begin position="27"/>
        <end position="50"/>
    </location>
</feature>
<feature type="domain" description="CBS" evidence="9">
    <location>
        <begin position="443"/>
        <end position="503"/>
    </location>
</feature>
<dbReference type="GO" id="GO:0022857">
    <property type="term" value="F:transmembrane transporter activity"/>
    <property type="evidence" value="ECO:0007669"/>
    <property type="project" value="InterPro"/>
</dbReference>
<dbReference type="InterPro" id="IPR000644">
    <property type="entry name" value="CBS_dom"/>
</dbReference>
<evidence type="ECO:0000259" key="9">
    <source>
        <dbReference type="PROSITE" id="PS51371"/>
    </source>
</evidence>
<feature type="transmembrane region" description="Helical" evidence="7">
    <location>
        <begin position="84"/>
        <end position="110"/>
    </location>
</feature>
<evidence type="ECO:0000256" key="2">
    <source>
        <dbReference type="ARBA" id="ARBA00022448"/>
    </source>
</evidence>
<organism evidence="10 11">
    <name type="scientific">Ancrocorticia populi</name>
    <dbReference type="NCBI Taxonomy" id="2175228"/>
    <lineage>
        <taxon>Bacteria</taxon>
        <taxon>Bacillati</taxon>
        <taxon>Actinomycetota</taxon>
        <taxon>Actinomycetes</taxon>
        <taxon>Actinomycetales</taxon>
        <taxon>Actinomycetaceae</taxon>
        <taxon>Ancrocorticia</taxon>
    </lineage>
</organism>
<evidence type="ECO:0000259" key="8">
    <source>
        <dbReference type="PROSITE" id="PS50850"/>
    </source>
</evidence>
<evidence type="ECO:0000256" key="7">
    <source>
        <dbReference type="SAM" id="Phobius"/>
    </source>
</evidence>
<comment type="caution">
    <text evidence="10">The sequence shown here is derived from an EMBL/GenBank/DDBJ whole genome shotgun (WGS) entry which is preliminary data.</text>
</comment>
<keyword evidence="6" id="KW-0129">CBS domain</keyword>
<dbReference type="RefSeq" id="WP_109092809.1">
    <property type="nucleotide sequence ID" value="NZ_QETB01000001.1"/>
</dbReference>
<dbReference type="Gene3D" id="3.10.580.10">
    <property type="entry name" value="CBS-domain"/>
    <property type="match status" value="1"/>
</dbReference>
<dbReference type="PANTHER" id="PTHR42718">
    <property type="entry name" value="MAJOR FACILITATOR SUPERFAMILY MULTIDRUG TRANSPORTER MFSC"/>
    <property type="match status" value="1"/>
</dbReference>
<keyword evidence="3 7" id="KW-0812">Transmembrane</keyword>
<feature type="transmembrane region" description="Helical" evidence="7">
    <location>
        <begin position="301"/>
        <end position="319"/>
    </location>
</feature>
<keyword evidence="2" id="KW-0813">Transport</keyword>
<dbReference type="Gene3D" id="1.20.1250.20">
    <property type="entry name" value="MFS general substrate transporter like domains"/>
    <property type="match status" value="1"/>
</dbReference>
<dbReference type="Pfam" id="PF07690">
    <property type="entry name" value="MFS_1"/>
    <property type="match status" value="1"/>
</dbReference>
<evidence type="ECO:0000256" key="3">
    <source>
        <dbReference type="ARBA" id="ARBA00022692"/>
    </source>
</evidence>
<dbReference type="PANTHER" id="PTHR42718:SF9">
    <property type="entry name" value="MAJOR FACILITATOR SUPERFAMILY MULTIDRUG TRANSPORTER MFSC"/>
    <property type="match status" value="1"/>
</dbReference>
<gene>
    <name evidence="10" type="ORF">DD236_02675</name>
</gene>
<name>A0A2V1KD72_9ACTO</name>
<dbReference type="PROSITE" id="PS50850">
    <property type="entry name" value="MFS"/>
    <property type="match status" value="1"/>
</dbReference>
<feature type="transmembrane region" description="Helical" evidence="7">
    <location>
        <begin position="242"/>
        <end position="263"/>
    </location>
</feature>
<dbReference type="EMBL" id="QETB01000001">
    <property type="protein sequence ID" value="PWF27309.1"/>
    <property type="molecule type" value="Genomic_DNA"/>
</dbReference>
<feature type="transmembrane region" description="Helical" evidence="7">
    <location>
        <begin position="340"/>
        <end position="362"/>
    </location>
</feature>
<feature type="transmembrane region" description="Helical" evidence="7">
    <location>
        <begin position="211"/>
        <end position="236"/>
    </location>
</feature>
<protein>
    <submittedName>
        <fullName evidence="10">MFS transporter</fullName>
    </submittedName>
</protein>
<feature type="domain" description="CBS" evidence="9">
    <location>
        <begin position="532"/>
        <end position="591"/>
    </location>
</feature>
<feature type="transmembrane region" description="Helical" evidence="7">
    <location>
        <begin position="275"/>
        <end position="295"/>
    </location>
</feature>
<dbReference type="OrthoDB" id="9812221at2"/>
<dbReference type="InterPro" id="IPR020846">
    <property type="entry name" value="MFS_dom"/>
</dbReference>
<dbReference type="InterPro" id="IPR046342">
    <property type="entry name" value="CBS_dom_sf"/>
</dbReference>
<feature type="transmembrane region" description="Helical" evidence="7">
    <location>
        <begin position="56"/>
        <end position="77"/>
    </location>
</feature>
<keyword evidence="5 7" id="KW-0472">Membrane</keyword>
<dbReference type="SUPFAM" id="SSF103473">
    <property type="entry name" value="MFS general substrate transporter"/>
    <property type="match status" value="1"/>
</dbReference>